<evidence type="ECO:0000256" key="2">
    <source>
        <dbReference type="SAM" id="SignalP"/>
    </source>
</evidence>
<keyword evidence="5" id="KW-1185">Reference proteome</keyword>
<gene>
    <name evidence="4" type="ORF">O3M35_009631</name>
</gene>
<reference evidence="4 5" key="1">
    <citation type="submission" date="2022-12" db="EMBL/GenBank/DDBJ databases">
        <title>Chromosome-level genome assembly of true bugs.</title>
        <authorList>
            <person name="Ma L."/>
            <person name="Li H."/>
        </authorList>
    </citation>
    <scope>NUCLEOTIDE SEQUENCE [LARGE SCALE GENOMIC DNA]</scope>
    <source>
        <strain evidence="4">Lab_2022b</strain>
    </source>
</reference>
<evidence type="ECO:0000259" key="3">
    <source>
        <dbReference type="Pfam" id="PF02221"/>
    </source>
</evidence>
<dbReference type="PANTHER" id="PTHR21112">
    <property type="entry name" value="CHEMOSENSORY PROTEIN A 29A-RELATED"/>
    <property type="match status" value="1"/>
</dbReference>
<feature type="signal peptide" evidence="2">
    <location>
        <begin position="1"/>
        <end position="19"/>
    </location>
</feature>
<dbReference type="Gene3D" id="2.70.220.10">
    <property type="entry name" value="Ganglioside GM2 activator"/>
    <property type="match status" value="1"/>
</dbReference>
<dbReference type="AlphaFoldDB" id="A0AAW1D541"/>
<dbReference type="Pfam" id="PF02221">
    <property type="entry name" value="E1_DerP2_DerF2"/>
    <property type="match status" value="1"/>
</dbReference>
<accession>A0AAW1D541</accession>
<feature type="chain" id="PRO_5043598120" description="MD-2-related lipid-recognition domain-containing protein" evidence="2">
    <location>
        <begin position="20"/>
        <end position="186"/>
    </location>
</feature>
<organism evidence="4 5">
    <name type="scientific">Rhynocoris fuscipes</name>
    <dbReference type="NCBI Taxonomy" id="488301"/>
    <lineage>
        <taxon>Eukaryota</taxon>
        <taxon>Metazoa</taxon>
        <taxon>Ecdysozoa</taxon>
        <taxon>Arthropoda</taxon>
        <taxon>Hexapoda</taxon>
        <taxon>Insecta</taxon>
        <taxon>Pterygota</taxon>
        <taxon>Neoptera</taxon>
        <taxon>Paraneoptera</taxon>
        <taxon>Hemiptera</taxon>
        <taxon>Heteroptera</taxon>
        <taxon>Panheteroptera</taxon>
        <taxon>Cimicomorpha</taxon>
        <taxon>Reduviidae</taxon>
        <taxon>Harpactorinae</taxon>
        <taxon>Harpactorini</taxon>
        <taxon>Rhynocoris</taxon>
    </lineage>
</organism>
<dbReference type="InterPro" id="IPR003172">
    <property type="entry name" value="ML_dom"/>
</dbReference>
<proteinExistence type="predicted"/>
<evidence type="ECO:0000256" key="1">
    <source>
        <dbReference type="ARBA" id="ARBA00022729"/>
    </source>
</evidence>
<evidence type="ECO:0000313" key="5">
    <source>
        <dbReference type="Proteomes" id="UP001461498"/>
    </source>
</evidence>
<dbReference type="Proteomes" id="UP001461498">
    <property type="component" value="Unassembled WGS sequence"/>
</dbReference>
<dbReference type="EMBL" id="JAPXFL010000006">
    <property type="protein sequence ID" value="KAK9505622.1"/>
    <property type="molecule type" value="Genomic_DNA"/>
</dbReference>
<comment type="caution">
    <text evidence="4">The sequence shown here is derived from an EMBL/GenBank/DDBJ whole genome shotgun (WGS) entry which is preliminary data.</text>
</comment>
<sequence length="186" mass="21358">MWYHRSILLIPALFLYVQAREILGPVSYEIENMRACDIKTNGKMVYDNVRVSRYNISTYILSGSVVLNTEFNDNMKVVISTNVWMNGAWRPTIFQRTLSKPCTLMTTFVPVFVEKIMTQILSEHQDFTCPIKPAIFNLIDFPVTVPDLPIPIPVPKGRYRVQLKILEDDEMIGCGEVIVMVDPKLN</sequence>
<feature type="domain" description="MD-2-related lipid-recognition" evidence="3">
    <location>
        <begin position="34"/>
        <end position="178"/>
    </location>
</feature>
<dbReference type="InterPro" id="IPR036846">
    <property type="entry name" value="GM2-AP_sf"/>
</dbReference>
<evidence type="ECO:0000313" key="4">
    <source>
        <dbReference type="EMBL" id="KAK9505622.1"/>
    </source>
</evidence>
<protein>
    <recommendedName>
        <fullName evidence="3">MD-2-related lipid-recognition domain-containing protein</fullName>
    </recommendedName>
</protein>
<dbReference type="PANTHER" id="PTHR21112:SF0">
    <property type="entry name" value="CHEMOSENSORY PROTEIN A 29A-RELATED"/>
    <property type="match status" value="1"/>
</dbReference>
<name>A0AAW1D541_9HEMI</name>
<dbReference type="SUPFAM" id="SSF63707">
    <property type="entry name" value="Ganglioside M2 (gm2) activator"/>
    <property type="match status" value="1"/>
</dbReference>
<keyword evidence="1 2" id="KW-0732">Signal</keyword>